<reference evidence="1" key="1">
    <citation type="submission" date="2014-11" db="EMBL/GenBank/DDBJ databases">
        <authorList>
            <person name="Amaro Gonzalez C."/>
        </authorList>
    </citation>
    <scope>NUCLEOTIDE SEQUENCE</scope>
</reference>
<organism evidence="1">
    <name type="scientific">Anguilla anguilla</name>
    <name type="common">European freshwater eel</name>
    <name type="synonym">Muraena anguilla</name>
    <dbReference type="NCBI Taxonomy" id="7936"/>
    <lineage>
        <taxon>Eukaryota</taxon>
        <taxon>Metazoa</taxon>
        <taxon>Chordata</taxon>
        <taxon>Craniata</taxon>
        <taxon>Vertebrata</taxon>
        <taxon>Euteleostomi</taxon>
        <taxon>Actinopterygii</taxon>
        <taxon>Neopterygii</taxon>
        <taxon>Teleostei</taxon>
        <taxon>Anguilliformes</taxon>
        <taxon>Anguillidae</taxon>
        <taxon>Anguilla</taxon>
    </lineage>
</organism>
<accession>A0A0E9W6S2</accession>
<protein>
    <submittedName>
        <fullName evidence="1">Uncharacterized protein</fullName>
    </submittedName>
</protein>
<dbReference type="AlphaFoldDB" id="A0A0E9W6S2"/>
<reference evidence="1" key="2">
    <citation type="journal article" date="2015" name="Fish Shellfish Immunol.">
        <title>Early steps in the European eel (Anguilla anguilla)-Vibrio vulnificus interaction in the gills: Role of the RtxA13 toxin.</title>
        <authorList>
            <person name="Callol A."/>
            <person name="Pajuelo D."/>
            <person name="Ebbesson L."/>
            <person name="Teles M."/>
            <person name="MacKenzie S."/>
            <person name="Amaro C."/>
        </authorList>
    </citation>
    <scope>NUCLEOTIDE SEQUENCE</scope>
</reference>
<sequence length="18" mass="2243">MFHPSEKQFLFFKLSLSR</sequence>
<evidence type="ECO:0000313" key="1">
    <source>
        <dbReference type="EMBL" id="JAH86079.1"/>
    </source>
</evidence>
<name>A0A0E9W6S2_ANGAN</name>
<dbReference type="EMBL" id="GBXM01022498">
    <property type="protein sequence ID" value="JAH86079.1"/>
    <property type="molecule type" value="Transcribed_RNA"/>
</dbReference>
<proteinExistence type="predicted"/>